<protein>
    <submittedName>
        <fullName evidence="1">Uncharacterized protein</fullName>
    </submittedName>
</protein>
<evidence type="ECO:0000313" key="2">
    <source>
        <dbReference type="Proteomes" id="UP001262032"/>
    </source>
</evidence>
<dbReference type="AlphaFoldDB" id="A0AAW8NE78"/>
<name>A0AAW8NE78_PSEOX</name>
<organism evidence="1 2">
    <name type="scientific">Pseudarthrobacter oxydans</name>
    <name type="common">Arthrobacter oxydans</name>
    <dbReference type="NCBI Taxonomy" id="1671"/>
    <lineage>
        <taxon>Bacteria</taxon>
        <taxon>Bacillati</taxon>
        <taxon>Actinomycetota</taxon>
        <taxon>Actinomycetes</taxon>
        <taxon>Micrococcales</taxon>
        <taxon>Micrococcaceae</taxon>
        <taxon>Pseudarthrobacter</taxon>
    </lineage>
</organism>
<reference evidence="1" key="1">
    <citation type="submission" date="2023-07" db="EMBL/GenBank/DDBJ databases">
        <title>Sorghum-associated microbial communities from plants grown in Nebraska, USA.</title>
        <authorList>
            <person name="Schachtman D."/>
        </authorList>
    </citation>
    <scope>NUCLEOTIDE SEQUENCE</scope>
    <source>
        <strain evidence="1">BE261</strain>
    </source>
</reference>
<dbReference type="RefSeq" id="WP_310114038.1">
    <property type="nucleotide sequence ID" value="NZ_JAVDTN010000017.1"/>
</dbReference>
<comment type="caution">
    <text evidence="1">The sequence shown here is derived from an EMBL/GenBank/DDBJ whole genome shotgun (WGS) entry which is preliminary data.</text>
</comment>
<sequence length="102" mass="11342">MAIDKIPFDKNGDMLEYIGYGDPDEWRDNKPFVTEMLVSGYERGRSAVRVILQDAATGSRYPMFISDFVDAATKGRIIYGVINGKWLGGKKGSNYGLKLVGE</sequence>
<dbReference type="EMBL" id="JAVDWN010000010">
    <property type="protein sequence ID" value="MDR7164884.1"/>
    <property type="molecule type" value="Genomic_DNA"/>
</dbReference>
<evidence type="ECO:0000313" key="1">
    <source>
        <dbReference type="EMBL" id="MDR7164884.1"/>
    </source>
</evidence>
<dbReference type="Proteomes" id="UP001262032">
    <property type="component" value="Unassembled WGS sequence"/>
</dbReference>
<proteinExistence type="predicted"/>
<gene>
    <name evidence="1" type="ORF">J2X12_002922</name>
</gene>
<dbReference type="GeneID" id="97424167"/>
<accession>A0AAW8NE78</accession>